<dbReference type="KEGG" id="uru:DSM104443_01193"/>
<sequence>MSQSGANMKKIHLMVLLTTALTAATTVGIGATVVSTPSLMTTENYVALKRAITAETSDLQLACGSLRGPDSHVCRAENVASERVMLAELDARYKGTFRASREAMLARIASRFDVDRSKCFLVTGFQRDNCIVAAHAEKSRSLMAVKAEG</sequence>
<accession>A0A6M4GS56</accession>
<dbReference type="Proteomes" id="UP000501534">
    <property type="component" value="Chromosome"/>
</dbReference>
<keyword evidence="2" id="KW-1185">Reference proteome</keyword>
<reference evidence="1 2" key="1">
    <citation type="submission" date="2020-04" db="EMBL/GenBank/DDBJ databases">
        <title>Usitatibacter rugosus gen. nov., sp. nov. and Usitatibacter palustris sp. nov., novel members of Usitatibacteraceae fam. nov. within the order Nitrosomonadales isolated from soil.</title>
        <authorList>
            <person name="Huber K.J."/>
            <person name="Neumann-Schaal M."/>
            <person name="Geppert A."/>
            <person name="Luckner M."/>
            <person name="Wanner G."/>
            <person name="Overmann J."/>
        </authorList>
    </citation>
    <scope>NUCLEOTIDE SEQUENCE [LARGE SCALE GENOMIC DNA]</scope>
    <source>
        <strain evidence="1 2">0125_3</strain>
    </source>
</reference>
<dbReference type="AlphaFoldDB" id="A0A6M4GS56"/>
<evidence type="ECO:0000313" key="1">
    <source>
        <dbReference type="EMBL" id="QJR10139.1"/>
    </source>
</evidence>
<protein>
    <submittedName>
        <fullName evidence="1">Uncharacterized protein</fullName>
    </submittedName>
</protein>
<name>A0A6M4GS56_9PROT</name>
<proteinExistence type="predicted"/>
<organism evidence="1 2">
    <name type="scientific">Usitatibacter rugosus</name>
    <dbReference type="NCBI Taxonomy" id="2732067"/>
    <lineage>
        <taxon>Bacteria</taxon>
        <taxon>Pseudomonadati</taxon>
        <taxon>Pseudomonadota</taxon>
        <taxon>Betaproteobacteria</taxon>
        <taxon>Nitrosomonadales</taxon>
        <taxon>Usitatibacteraceae</taxon>
        <taxon>Usitatibacter</taxon>
    </lineage>
</organism>
<dbReference type="EMBL" id="CP053069">
    <property type="protein sequence ID" value="QJR10139.1"/>
    <property type="molecule type" value="Genomic_DNA"/>
</dbReference>
<gene>
    <name evidence="1" type="ORF">DSM104443_01193</name>
</gene>
<evidence type="ECO:0000313" key="2">
    <source>
        <dbReference type="Proteomes" id="UP000501534"/>
    </source>
</evidence>